<keyword evidence="1" id="KW-0614">Plasmid</keyword>
<dbReference type="Pfam" id="PF07103">
    <property type="entry name" value="DUF1365"/>
    <property type="match status" value="1"/>
</dbReference>
<dbReference type="PANTHER" id="PTHR33973">
    <property type="entry name" value="OS07G0153300 PROTEIN"/>
    <property type="match status" value="1"/>
</dbReference>
<dbReference type="Proteomes" id="UP001203945">
    <property type="component" value="Unassembled WGS sequence"/>
</dbReference>
<evidence type="ECO:0000313" key="2">
    <source>
        <dbReference type="Proteomes" id="UP001203945"/>
    </source>
</evidence>
<reference evidence="1 2" key="1">
    <citation type="submission" date="2022-03" db="EMBL/GenBank/DDBJ databases">
        <authorList>
            <person name="He Y."/>
        </authorList>
    </citation>
    <scope>NUCLEOTIDE SEQUENCE [LARGE SCALE GENOMIC DNA]</scope>
    <source>
        <strain evidence="1 2">TK19116</strain>
        <plasmid evidence="1">unnamed1</plasmid>
    </source>
</reference>
<keyword evidence="2" id="KW-1185">Reference proteome</keyword>
<comment type="caution">
    <text evidence="1">The sequence shown here is derived from an EMBL/GenBank/DDBJ whole genome shotgun (WGS) entry which is preliminary data.</text>
</comment>
<organism evidence="1 2">
    <name type="scientific">Paracoccus albicereus</name>
    <dbReference type="NCBI Taxonomy" id="2922394"/>
    <lineage>
        <taxon>Bacteria</taxon>
        <taxon>Pseudomonadati</taxon>
        <taxon>Pseudomonadota</taxon>
        <taxon>Alphaproteobacteria</taxon>
        <taxon>Rhodobacterales</taxon>
        <taxon>Paracoccaceae</taxon>
        <taxon>Paracoccus</taxon>
    </lineage>
</organism>
<dbReference type="InterPro" id="IPR010775">
    <property type="entry name" value="DUF1365"/>
</dbReference>
<proteinExistence type="predicted"/>
<geneLocation type="plasmid" evidence="1">
    <name>unnamed1</name>
</geneLocation>
<name>A0ABT1MM78_9RHOB</name>
<sequence length="262" mass="29566">MTDLWDGALIEAAIWHGRSGDLARQFRYRATYAALPLDRLEAGDLPLKPDRRGLWSIRRRDYGHGDGAPLTDFIADILDPHGLPHCRVTLVTMPRGSGYGFNPVSFWLARDDEGLRAVLAEVSNTFGERHLYLCRHPDNRVIAPSDRFQGKKLFHVSPFLPRSGQYQFRFDPGPDRFGAWVDWTGVDGTVRLGTSMAGPARPLTRANLRAAALRQPVQPLRVISLIHWHALKLKMHGVRYRPKPPQLLTARSDAYSTGNRDD</sequence>
<protein>
    <submittedName>
        <fullName evidence="1">DUF1365 domain-containing protein</fullName>
    </submittedName>
</protein>
<gene>
    <name evidence="1" type="ORF">MLD63_02885</name>
</gene>
<accession>A0ABT1MM78</accession>
<dbReference type="PANTHER" id="PTHR33973:SF4">
    <property type="entry name" value="OS07G0153300 PROTEIN"/>
    <property type="match status" value="1"/>
</dbReference>
<dbReference type="RefSeq" id="WP_255328331.1">
    <property type="nucleotide sequence ID" value="NZ_JAKZEU010000001.1"/>
</dbReference>
<evidence type="ECO:0000313" key="1">
    <source>
        <dbReference type="EMBL" id="MCQ0969383.1"/>
    </source>
</evidence>
<dbReference type="EMBL" id="JAKZEU010000001">
    <property type="protein sequence ID" value="MCQ0969383.1"/>
    <property type="molecule type" value="Genomic_DNA"/>
</dbReference>